<gene>
    <name evidence="11" type="ORF">M569_13521</name>
</gene>
<dbReference type="Gene3D" id="3.40.50.300">
    <property type="entry name" value="P-loop containing nucleotide triphosphate hydrolases"/>
    <property type="match status" value="1"/>
</dbReference>
<evidence type="ECO:0000256" key="5">
    <source>
        <dbReference type="ARBA" id="ARBA00022989"/>
    </source>
</evidence>
<dbReference type="AlphaFoldDB" id="S8CA85"/>
<feature type="transmembrane region" description="Helical" evidence="7">
    <location>
        <begin position="388"/>
        <end position="413"/>
    </location>
</feature>
<proteinExistence type="inferred from homology"/>
<dbReference type="PANTHER" id="PTHR48042:SF15">
    <property type="entry name" value="ABC TRANSPORTER G FAMILY MEMBER 13"/>
    <property type="match status" value="1"/>
</dbReference>
<dbReference type="InterPro" id="IPR043926">
    <property type="entry name" value="ABCG_dom"/>
</dbReference>
<accession>S8CA85</accession>
<sequence length="427" mass="47205">AYVTQECGFLGTLTVRETITYSAALRLPSATSRGELEVVVERAISEMGLEECGDTLIGNWHLRGISGGERKRLGIALEIVTQPCLLLLDEPTSGLDSAAAFFVAQTLRNLARNGRTVVSSIHQPSGEVFALFDDLLLLSNGETIYFGESDKAIELFAEAGVPCPTKRNPSDHFLRCTNSDFDSVNKTLMDSNRFTVTEETGPTIELPTTEIRARLIQKYRYSKFAAVAEARMAQLSTPGPAATYEEITRSQATWMKQLTTLTRRSFTNMCRDFGYYWLRIIVFIIVALSAGSVFYRVGENFGATSILSRGACGGYVSGYMVFMTIGGFPSFIEEMKVFSRERLNRHYGIVVYILSNFISSFPFLVVMSLSTASITYYMVKYHPGFDHFIFASVALFLSLSVTESCMMAIAAFVPNFLMAVMAGSGFV</sequence>
<evidence type="ECO:0000313" key="11">
    <source>
        <dbReference type="EMBL" id="EPS61276.1"/>
    </source>
</evidence>
<feature type="domain" description="ABC transporter family G" evidence="10">
    <location>
        <begin position="122"/>
        <end position="175"/>
    </location>
</feature>
<dbReference type="Proteomes" id="UP000015453">
    <property type="component" value="Unassembled WGS sequence"/>
</dbReference>
<keyword evidence="4 7" id="KW-0812">Transmembrane</keyword>
<evidence type="ECO:0000256" key="4">
    <source>
        <dbReference type="ARBA" id="ARBA00022692"/>
    </source>
</evidence>
<dbReference type="InterPro" id="IPR003439">
    <property type="entry name" value="ABC_transporter-like_ATP-bd"/>
</dbReference>
<dbReference type="Pfam" id="PF00005">
    <property type="entry name" value="ABC_tran"/>
    <property type="match status" value="1"/>
</dbReference>
<feature type="transmembrane region" description="Helical" evidence="7">
    <location>
        <begin position="349"/>
        <end position="376"/>
    </location>
</feature>
<keyword evidence="5 7" id="KW-1133">Transmembrane helix</keyword>
<feature type="domain" description="ABC transporter" evidence="8">
    <location>
        <begin position="2"/>
        <end position="93"/>
    </location>
</feature>
<dbReference type="OrthoDB" id="66620at2759"/>
<evidence type="ECO:0000256" key="6">
    <source>
        <dbReference type="ARBA" id="ARBA00023136"/>
    </source>
</evidence>
<dbReference type="PANTHER" id="PTHR48042">
    <property type="entry name" value="ABC TRANSPORTER G FAMILY MEMBER 11"/>
    <property type="match status" value="1"/>
</dbReference>
<name>S8CA85_9LAMI</name>
<comment type="caution">
    <text evidence="11">The sequence shown here is derived from an EMBL/GenBank/DDBJ whole genome shotgun (WGS) entry which is preliminary data.</text>
</comment>
<feature type="transmembrane region" description="Helical" evidence="7">
    <location>
        <begin position="273"/>
        <end position="294"/>
    </location>
</feature>
<dbReference type="Pfam" id="PF01061">
    <property type="entry name" value="ABC2_membrane"/>
    <property type="match status" value="1"/>
</dbReference>
<feature type="non-terminal residue" evidence="11">
    <location>
        <position position="427"/>
    </location>
</feature>
<feature type="domain" description="ABC-2 type transporter transmembrane" evidence="9">
    <location>
        <begin position="257"/>
        <end position="426"/>
    </location>
</feature>
<dbReference type="GO" id="GO:0016020">
    <property type="term" value="C:membrane"/>
    <property type="evidence" value="ECO:0007669"/>
    <property type="project" value="UniProtKB-SubCell"/>
</dbReference>
<dbReference type="InterPro" id="IPR027417">
    <property type="entry name" value="P-loop_NTPase"/>
</dbReference>
<keyword evidence="12" id="KW-1185">Reference proteome</keyword>
<evidence type="ECO:0000259" key="9">
    <source>
        <dbReference type="Pfam" id="PF01061"/>
    </source>
</evidence>
<evidence type="ECO:0000256" key="7">
    <source>
        <dbReference type="SAM" id="Phobius"/>
    </source>
</evidence>
<dbReference type="Pfam" id="PF19055">
    <property type="entry name" value="ABC2_membrane_7"/>
    <property type="match status" value="1"/>
</dbReference>
<dbReference type="GO" id="GO:0005524">
    <property type="term" value="F:ATP binding"/>
    <property type="evidence" value="ECO:0007669"/>
    <property type="project" value="InterPro"/>
</dbReference>
<evidence type="ECO:0000256" key="1">
    <source>
        <dbReference type="ARBA" id="ARBA00004141"/>
    </source>
</evidence>
<feature type="transmembrane region" description="Helical" evidence="7">
    <location>
        <begin position="306"/>
        <end position="328"/>
    </location>
</feature>
<evidence type="ECO:0000256" key="2">
    <source>
        <dbReference type="ARBA" id="ARBA00005814"/>
    </source>
</evidence>
<protein>
    <recommendedName>
        <fullName evidence="13">ABC transporter domain-containing protein</fullName>
    </recommendedName>
</protein>
<feature type="non-terminal residue" evidence="11">
    <location>
        <position position="1"/>
    </location>
</feature>
<dbReference type="InterPro" id="IPR013525">
    <property type="entry name" value="ABC2_TM"/>
</dbReference>
<evidence type="ECO:0000259" key="8">
    <source>
        <dbReference type="Pfam" id="PF00005"/>
    </source>
</evidence>
<evidence type="ECO:0000259" key="10">
    <source>
        <dbReference type="Pfam" id="PF19055"/>
    </source>
</evidence>
<evidence type="ECO:0008006" key="13">
    <source>
        <dbReference type="Google" id="ProtNLM"/>
    </source>
</evidence>
<evidence type="ECO:0000313" key="12">
    <source>
        <dbReference type="Proteomes" id="UP000015453"/>
    </source>
</evidence>
<dbReference type="GO" id="GO:0140359">
    <property type="term" value="F:ABC-type transporter activity"/>
    <property type="evidence" value="ECO:0007669"/>
    <property type="project" value="InterPro"/>
</dbReference>
<organism evidence="11 12">
    <name type="scientific">Genlisea aurea</name>
    <dbReference type="NCBI Taxonomy" id="192259"/>
    <lineage>
        <taxon>Eukaryota</taxon>
        <taxon>Viridiplantae</taxon>
        <taxon>Streptophyta</taxon>
        <taxon>Embryophyta</taxon>
        <taxon>Tracheophyta</taxon>
        <taxon>Spermatophyta</taxon>
        <taxon>Magnoliopsida</taxon>
        <taxon>eudicotyledons</taxon>
        <taxon>Gunneridae</taxon>
        <taxon>Pentapetalae</taxon>
        <taxon>asterids</taxon>
        <taxon>lamiids</taxon>
        <taxon>Lamiales</taxon>
        <taxon>Lentibulariaceae</taxon>
        <taxon>Genlisea</taxon>
    </lineage>
</organism>
<dbReference type="SUPFAM" id="SSF52540">
    <property type="entry name" value="P-loop containing nucleoside triphosphate hydrolases"/>
    <property type="match status" value="1"/>
</dbReference>
<reference evidence="11 12" key="1">
    <citation type="journal article" date="2013" name="BMC Genomics">
        <title>The miniature genome of a carnivorous plant Genlisea aurea contains a low number of genes and short non-coding sequences.</title>
        <authorList>
            <person name="Leushkin E.V."/>
            <person name="Sutormin R.A."/>
            <person name="Nabieva E.R."/>
            <person name="Penin A.A."/>
            <person name="Kondrashov A.S."/>
            <person name="Logacheva M.D."/>
        </authorList>
    </citation>
    <scope>NUCLEOTIDE SEQUENCE [LARGE SCALE GENOMIC DNA]</scope>
</reference>
<dbReference type="EMBL" id="AUSU01006956">
    <property type="protein sequence ID" value="EPS61276.1"/>
    <property type="molecule type" value="Genomic_DNA"/>
</dbReference>
<dbReference type="InterPro" id="IPR052215">
    <property type="entry name" value="Plant_ABCG"/>
</dbReference>
<keyword evidence="6 7" id="KW-0472">Membrane</keyword>
<evidence type="ECO:0000256" key="3">
    <source>
        <dbReference type="ARBA" id="ARBA00022448"/>
    </source>
</evidence>
<dbReference type="GO" id="GO:0016887">
    <property type="term" value="F:ATP hydrolysis activity"/>
    <property type="evidence" value="ECO:0007669"/>
    <property type="project" value="InterPro"/>
</dbReference>
<comment type="subcellular location">
    <subcellularLocation>
        <location evidence="1">Membrane</location>
        <topology evidence="1">Multi-pass membrane protein</topology>
    </subcellularLocation>
</comment>
<comment type="similarity">
    <text evidence="2">Belongs to the ABC transporter superfamily. ABCG family. Eye pigment precursor importer (TC 3.A.1.204) subfamily.</text>
</comment>
<keyword evidence="3" id="KW-0813">Transport</keyword>